<dbReference type="InterPro" id="IPR052948">
    <property type="entry name" value="Low_temp-induced_all0457"/>
</dbReference>
<dbReference type="eggNOG" id="ENOG502ZBMS">
    <property type="taxonomic scope" value="Bacteria"/>
</dbReference>
<dbReference type="KEGG" id="glj:GKIL_1074"/>
<dbReference type="PANTHER" id="PTHR36109">
    <property type="entry name" value="MEMBRANE PROTEIN-RELATED"/>
    <property type="match status" value="1"/>
</dbReference>
<evidence type="ECO:0000313" key="3">
    <source>
        <dbReference type="Proteomes" id="UP000017396"/>
    </source>
</evidence>
<keyword evidence="1" id="KW-1133">Transmembrane helix</keyword>
<evidence type="ECO:0000256" key="1">
    <source>
        <dbReference type="SAM" id="Phobius"/>
    </source>
</evidence>
<dbReference type="EMBL" id="CP003587">
    <property type="protein sequence ID" value="AGY57320.1"/>
    <property type="molecule type" value="Genomic_DNA"/>
</dbReference>
<dbReference type="STRING" id="1183438.GKIL_1074"/>
<proteinExistence type="predicted"/>
<keyword evidence="1" id="KW-0472">Membrane</keyword>
<dbReference type="AlphaFoldDB" id="U5QI63"/>
<reference evidence="2 3" key="1">
    <citation type="journal article" date="2013" name="PLoS ONE">
        <title>Cultivation and Complete Genome Sequencing of Gloeobacter kilaueensis sp. nov., from a Lava Cave in Kilauea Caldera, Hawai'i.</title>
        <authorList>
            <person name="Saw J.H."/>
            <person name="Schatz M."/>
            <person name="Brown M.V."/>
            <person name="Kunkel D.D."/>
            <person name="Foster J.S."/>
            <person name="Shick H."/>
            <person name="Christensen S."/>
            <person name="Hou S."/>
            <person name="Wan X."/>
            <person name="Donachie S.P."/>
        </authorList>
    </citation>
    <scope>NUCLEOTIDE SEQUENCE [LARGE SCALE GENOMIC DNA]</scope>
    <source>
        <strain evidence="3">JS</strain>
    </source>
</reference>
<name>U5QI63_GLOK1</name>
<dbReference type="Proteomes" id="UP000017396">
    <property type="component" value="Chromosome"/>
</dbReference>
<dbReference type="RefSeq" id="WP_023172389.1">
    <property type="nucleotide sequence ID" value="NC_022600.1"/>
</dbReference>
<keyword evidence="3" id="KW-1185">Reference proteome</keyword>
<dbReference type="HOGENOM" id="CLU_120948_0_0_3"/>
<organism evidence="2 3">
    <name type="scientific">Gloeobacter kilaueensis (strain ATCC BAA-2537 / CCAP 1431/1 / ULC 316 / JS1)</name>
    <dbReference type="NCBI Taxonomy" id="1183438"/>
    <lineage>
        <taxon>Bacteria</taxon>
        <taxon>Bacillati</taxon>
        <taxon>Cyanobacteriota</taxon>
        <taxon>Cyanophyceae</taxon>
        <taxon>Gloeobacterales</taxon>
        <taxon>Gloeobacteraceae</taxon>
        <taxon>Gloeobacter</taxon>
    </lineage>
</organism>
<dbReference type="OrthoDB" id="428329at2"/>
<accession>U5QI63</accession>
<keyword evidence="1" id="KW-0812">Transmembrane</keyword>
<dbReference type="PANTHER" id="PTHR36109:SF1">
    <property type="entry name" value="SLR0613 PROTEIN"/>
    <property type="match status" value="1"/>
</dbReference>
<protein>
    <submittedName>
        <fullName evidence="2">Uncharacterized protein</fullName>
    </submittedName>
</protein>
<feature type="transmembrane region" description="Helical" evidence="1">
    <location>
        <begin position="98"/>
        <end position="126"/>
    </location>
</feature>
<feature type="transmembrane region" description="Helical" evidence="1">
    <location>
        <begin position="68"/>
        <end position="86"/>
    </location>
</feature>
<sequence>MQSTQPRERHLVIAVLGDEPAALEAYRSLQRQGLSPENIAIVGRGYRDADAVGFADPLRVAKQRAWRTASLTGLIGLVFGFLFNWLTHIDIVPDNRILSLVIAAILGGLSGILGGLLVGGGVGFVFESGESIAYRNRIERGKYLLLIEGNEQVANLAQRALRDSRATEAIDRYYFRD</sequence>
<gene>
    <name evidence="2" type="ORF">GKIL_1074</name>
</gene>
<evidence type="ECO:0000313" key="2">
    <source>
        <dbReference type="EMBL" id="AGY57320.1"/>
    </source>
</evidence>